<comment type="subcellular location">
    <subcellularLocation>
        <location evidence="5">Cytoplasm</location>
    </subcellularLocation>
</comment>
<dbReference type="GO" id="GO:0002128">
    <property type="term" value="P:tRNA nucleoside ribose methylation"/>
    <property type="evidence" value="ECO:0007669"/>
    <property type="project" value="TreeGrafter"/>
</dbReference>
<evidence type="ECO:0000256" key="4">
    <source>
        <dbReference type="ARBA" id="ARBA00022691"/>
    </source>
</evidence>
<dbReference type="EC" id="2.1.1.200" evidence="5"/>
<keyword evidence="5" id="KW-0963">Cytoplasm</keyword>
<name>A0A1Y5R6E8_9RHOB</name>
<comment type="function">
    <text evidence="5">Catalyzes the formation of 2'O-methylated cytidine (Cm32) or 2'O-methylated uridine (Um32) at position 32 in tRNA.</text>
</comment>
<sequence length="239" mass="26377">MTSQPSIILVRPQLGENIGAAARAMLNFGLTDMRLVAPRDGWPNPKATAMASGATRVLDGARVADDIAGAAEGCDYLFATTARPRDLEKPVHDPEGAMRAAREMIAQGRRVGILFGGERAGLANEDVARAQAIVTVPVNPEFASLNLAQCVLLMSYEWRRGAVEPLEAEAPDVAPVEDIERFARHWEQRLEDSGFFHPPEKAGHMKLTFRNFWSRMPLTRNDVQLMHGALRQLVRRRDG</sequence>
<evidence type="ECO:0000313" key="8">
    <source>
        <dbReference type="Proteomes" id="UP000193870"/>
    </source>
</evidence>
<reference evidence="7 8" key="1">
    <citation type="submission" date="2017-03" db="EMBL/GenBank/DDBJ databases">
        <authorList>
            <person name="Afonso C.L."/>
            <person name="Miller P.J."/>
            <person name="Scott M.A."/>
            <person name="Spackman E."/>
            <person name="Goraichik I."/>
            <person name="Dimitrov K.M."/>
            <person name="Suarez D.L."/>
            <person name="Swayne D.E."/>
        </authorList>
    </citation>
    <scope>NUCLEOTIDE SEQUENCE [LARGE SCALE GENOMIC DNA]</scope>
    <source>
        <strain evidence="7 8">CECT 7066</strain>
    </source>
</reference>
<evidence type="ECO:0000259" key="6">
    <source>
        <dbReference type="Pfam" id="PF00588"/>
    </source>
</evidence>
<dbReference type="PANTHER" id="PTHR42786">
    <property type="entry name" value="TRNA/RRNA METHYLTRANSFERASE"/>
    <property type="match status" value="1"/>
</dbReference>
<dbReference type="Proteomes" id="UP000193870">
    <property type="component" value="Unassembled WGS sequence"/>
</dbReference>
<keyword evidence="8" id="KW-1185">Reference proteome</keyword>
<dbReference type="GO" id="GO:0005829">
    <property type="term" value="C:cytosol"/>
    <property type="evidence" value="ECO:0007669"/>
    <property type="project" value="TreeGrafter"/>
</dbReference>
<comment type="similarity">
    <text evidence="1">Belongs to the class IV-like SAM-binding methyltransferase superfamily. RNA methyltransferase TrmH family.</text>
</comment>
<keyword evidence="4 5" id="KW-0949">S-adenosyl-L-methionine</keyword>
<comment type="catalytic activity">
    <reaction evidence="5">
        <text>cytidine(32) in tRNA + S-adenosyl-L-methionine = 2'-O-methylcytidine(32) in tRNA + S-adenosyl-L-homocysteine + H(+)</text>
        <dbReference type="Rhea" id="RHEA:42932"/>
        <dbReference type="Rhea" id="RHEA-COMP:10288"/>
        <dbReference type="Rhea" id="RHEA-COMP:10289"/>
        <dbReference type="ChEBI" id="CHEBI:15378"/>
        <dbReference type="ChEBI" id="CHEBI:57856"/>
        <dbReference type="ChEBI" id="CHEBI:59789"/>
        <dbReference type="ChEBI" id="CHEBI:74495"/>
        <dbReference type="ChEBI" id="CHEBI:82748"/>
        <dbReference type="EC" id="2.1.1.200"/>
    </reaction>
</comment>
<organism evidence="7 8">
    <name type="scientific">Palleronia marisminoris</name>
    <dbReference type="NCBI Taxonomy" id="315423"/>
    <lineage>
        <taxon>Bacteria</taxon>
        <taxon>Pseudomonadati</taxon>
        <taxon>Pseudomonadota</taxon>
        <taxon>Alphaproteobacteria</taxon>
        <taxon>Rhodobacterales</taxon>
        <taxon>Roseobacteraceae</taxon>
        <taxon>Palleronia</taxon>
    </lineage>
</organism>
<dbReference type="Gene3D" id="3.40.1280.10">
    <property type="match status" value="1"/>
</dbReference>
<dbReference type="OrthoDB" id="9806346at2"/>
<dbReference type="CDD" id="cd18093">
    <property type="entry name" value="SpoU-like_TrmJ"/>
    <property type="match status" value="1"/>
</dbReference>
<keyword evidence="3 7" id="KW-0808">Transferase</keyword>
<dbReference type="NCBIfam" id="TIGR00050">
    <property type="entry name" value="rRNA_methyl_1"/>
    <property type="match status" value="1"/>
</dbReference>
<keyword evidence="2 5" id="KW-0489">Methyltransferase</keyword>
<dbReference type="Pfam" id="PF00588">
    <property type="entry name" value="SpoU_methylase"/>
    <property type="match status" value="1"/>
</dbReference>
<accession>A0A1Y5R6E8</accession>
<dbReference type="InterPro" id="IPR001537">
    <property type="entry name" value="SpoU_MeTrfase"/>
</dbReference>
<dbReference type="InterPro" id="IPR004384">
    <property type="entry name" value="RNA_MeTrfase_TrmJ/LasT"/>
</dbReference>
<keyword evidence="5" id="KW-0819">tRNA processing</keyword>
<proteinExistence type="inferred from homology"/>
<dbReference type="GO" id="GO:0106339">
    <property type="term" value="F:tRNA (cytidine(32)-2'-O)-methyltransferase activity"/>
    <property type="evidence" value="ECO:0007669"/>
    <property type="project" value="RHEA"/>
</dbReference>
<evidence type="ECO:0000256" key="5">
    <source>
        <dbReference type="RuleBase" id="RU362024"/>
    </source>
</evidence>
<evidence type="ECO:0000313" key="7">
    <source>
        <dbReference type="EMBL" id="SLN10340.1"/>
    </source>
</evidence>
<evidence type="ECO:0000256" key="1">
    <source>
        <dbReference type="ARBA" id="ARBA00007228"/>
    </source>
</evidence>
<comment type="catalytic activity">
    <reaction evidence="5">
        <text>uridine(32) in tRNA + S-adenosyl-L-methionine = 2'-O-methyluridine(32) in tRNA + S-adenosyl-L-homocysteine + H(+)</text>
        <dbReference type="Rhea" id="RHEA:42936"/>
        <dbReference type="Rhea" id="RHEA-COMP:10107"/>
        <dbReference type="Rhea" id="RHEA-COMP:10290"/>
        <dbReference type="ChEBI" id="CHEBI:15378"/>
        <dbReference type="ChEBI" id="CHEBI:57856"/>
        <dbReference type="ChEBI" id="CHEBI:59789"/>
        <dbReference type="ChEBI" id="CHEBI:65315"/>
        <dbReference type="ChEBI" id="CHEBI:74478"/>
        <dbReference type="EC" id="2.1.1.200"/>
    </reaction>
</comment>
<dbReference type="GO" id="GO:0160206">
    <property type="term" value="F:tRNA (cytidine(32)/uridine(32)-2'-O)-methyltransferase activity"/>
    <property type="evidence" value="ECO:0007669"/>
    <property type="project" value="UniProtKB-EC"/>
</dbReference>
<dbReference type="InterPro" id="IPR029028">
    <property type="entry name" value="Alpha/beta_knot_MTases"/>
</dbReference>
<comment type="subunit">
    <text evidence="5">Homodimer.</text>
</comment>
<protein>
    <recommendedName>
        <fullName evidence="5">tRNA (cytidine/uridine-2'-O-)-methyltransferase TrmJ</fullName>
        <ecNumber evidence="5">2.1.1.200</ecNumber>
    </recommendedName>
    <alternativeName>
        <fullName evidence="5">tRNA (cytidine(32)/uridine(32)-2'-O)-methyltransferase</fullName>
    </alternativeName>
    <alternativeName>
        <fullName evidence="5">tRNA Cm32/Um32 methyltransferase</fullName>
    </alternativeName>
</protein>
<evidence type="ECO:0000256" key="2">
    <source>
        <dbReference type="ARBA" id="ARBA00022603"/>
    </source>
</evidence>
<dbReference type="Gene3D" id="1.10.8.590">
    <property type="match status" value="1"/>
</dbReference>
<gene>
    <name evidence="5 7" type="primary">trmJ</name>
    <name evidence="7" type="ORF">PAM7066_00017</name>
</gene>
<dbReference type="RefSeq" id="WP_085852095.1">
    <property type="nucleotide sequence ID" value="NZ_FOPF01000001.1"/>
</dbReference>
<evidence type="ECO:0000256" key="3">
    <source>
        <dbReference type="ARBA" id="ARBA00022679"/>
    </source>
</evidence>
<dbReference type="STRING" id="315423.SAMN04488020_10117"/>
<dbReference type="EMBL" id="FWFV01000001">
    <property type="protein sequence ID" value="SLN10340.1"/>
    <property type="molecule type" value="Genomic_DNA"/>
</dbReference>
<dbReference type="AlphaFoldDB" id="A0A1Y5R6E8"/>
<dbReference type="SUPFAM" id="SSF75217">
    <property type="entry name" value="alpha/beta knot"/>
    <property type="match status" value="1"/>
</dbReference>
<dbReference type="PANTHER" id="PTHR42786:SF7">
    <property type="entry name" value="TRNA_RRNA METHYLTRANSFERASE SPOU TYPE DOMAIN-CONTAINING PROTEIN"/>
    <property type="match status" value="1"/>
</dbReference>
<dbReference type="GO" id="GO:0003723">
    <property type="term" value="F:RNA binding"/>
    <property type="evidence" value="ECO:0007669"/>
    <property type="project" value="InterPro"/>
</dbReference>
<feature type="domain" description="tRNA/rRNA methyltransferase SpoU type" evidence="6">
    <location>
        <begin position="6"/>
        <end position="156"/>
    </location>
</feature>
<dbReference type="InterPro" id="IPR029026">
    <property type="entry name" value="tRNA_m1G_MTases_N"/>
</dbReference>
<dbReference type="PIRSF" id="PIRSF004808">
    <property type="entry name" value="LasT"/>
    <property type="match status" value="1"/>
</dbReference>